<accession>A0ABV4Y989</accession>
<protein>
    <submittedName>
        <fullName evidence="2">Calvin cycle protein CP12</fullName>
    </submittedName>
</protein>
<dbReference type="InterPro" id="IPR039314">
    <property type="entry name" value="CP12-like"/>
</dbReference>
<sequence>MENQQLTEQAINDAIDQAREACKTTGDYSTECAAAWDAVEEMQTAKADRLGKERSTNSLEKYCQQRPDADECRMYDV</sequence>
<organism evidence="2 3">
    <name type="scientific">Floridaenema fluviatile BLCC-F154</name>
    <dbReference type="NCBI Taxonomy" id="3153640"/>
    <lineage>
        <taxon>Bacteria</taxon>
        <taxon>Bacillati</taxon>
        <taxon>Cyanobacteriota</taxon>
        <taxon>Cyanophyceae</taxon>
        <taxon>Oscillatoriophycideae</taxon>
        <taxon>Aerosakkonematales</taxon>
        <taxon>Aerosakkonemataceae</taxon>
        <taxon>Floridanema</taxon>
        <taxon>Floridanema fluviatile</taxon>
    </lineage>
</organism>
<evidence type="ECO:0000259" key="1">
    <source>
        <dbReference type="SMART" id="SM01093"/>
    </source>
</evidence>
<evidence type="ECO:0000313" key="3">
    <source>
        <dbReference type="Proteomes" id="UP001576776"/>
    </source>
</evidence>
<dbReference type="RefSeq" id="WP_413255998.1">
    <property type="nucleotide sequence ID" value="NZ_JBHFNS010000019.1"/>
</dbReference>
<dbReference type="InterPro" id="IPR003823">
    <property type="entry name" value="CP12_dom"/>
</dbReference>
<dbReference type="PANTHER" id="PTHR33921">
    <property type="entry name" value="CALVIN CYCLE PROTEIN CP12-2, CHLOROPLASTIC"/>
    <property type="match status" value="1"/>
</dbReference>
<keyword evidence="3" id="KW-1185">Reference proteome</keyword>
<dbReference type="Pfam" id="PF02672">
    <property type="entry name" value="CP12"/>
    <property type="match status" value="1"/>
</dbReference>
<gene>
    <name evidence="2" type="ORF">ACE1B6_04265</name>
</gene>
<reference evidence="2 3" key="1">
    <citation type="submission" date="2024-09" db="EMBL/GenBank/DDBJ databases">
        <title>Floridaenema gen nov. (Aerosakkonemataceae, Aerosakkonematales ord. nov., Cyanobacteria) from benthic tropical and subtropical fresh waters, with the description of four new species.</title>
        <authorList>
            <person name="Moretto J.A."/>
            <person name="Berthold D.E."/>
            <person name="Lefler F.W."/>
            <person name="Huang I.-S."/>
            <person name="Laughinghouse H. IV."/>
        </authorList>
    </citation>
    <scope>NUCLEOTIDE SEQUENCE [LARGE SCALE GENOMIC DNA]</scope>
    <source>
        <strain evidence="2 3">BLCC-F154</strain>
    </source>
</reference>
<proteinExistence type="predicted"/>
<dbReference type="SMART" id="SM01093">
    <property type="entry name" value="CP12"/>
    <property type="match status" value="1"/>
</dbReference>
<dbReference type="Proteomes" id="UP001576776">
    <property type="component" value="Unassembled WGS sequence"/>
</dbReference>
<dbReference type="PANTHER" id="PTHR33921:SF15">
    <property type="entry name" value="CALVIN CYCLE PROTEIN CP12-2, CHLOROPLASTIC"/>
    <property type="match status" value="1"/>
</dbReference>
<comment type="caution">
    <text evidence="2">The sequence shown here is derived from an EMBL/GenBank/DDBJ whole genome shotgun (WGS) entry which is preliminary data.</text>
</comment>
<dbReference type="EMBL" id="JBHFNS010000019">
    <property type="protein sequence ID" value="MFB2934470.1"/>
    <property type="molecule type" value="Genomic_DNA"/>
</dbReference>
<name>A0ABV4Y989_9CYAN</name>
<feature type="domain" description="CP12" evidence="1">
    <location>
        <begin position="7"/>
        <end position="77"/>
    </location>
</feature>
<evidence type="ECO:0000313" key="2">
    <source>
        <dbReference type="EMBL" id="MFB2934470.1"/>
    </source>
</evidence>